<dbReference type="Gene3D" id="1.20.1090.10">
    <property type="entry name" value="Dehydroquinate synthase-like - alpha domain"/>
    <property type="match status" value="1"/>
</dbReference>
<dbReference type="AlphaFoldDB" id="A0A9D1HH56"/>
<feature type="domain" description="FAD/NAD(P)-binding" evidence="2">
    <location>
        <begin position="6"/>
        <end position="307"/>
    </location>
</feature>
<reference evidence="4" key="2">
    <citation type="journal article" date="2021" name="PeerJ">
        <title>Extensive microbial diversity within the chicken gut microbiome revealed by metagenomics and culture.</title>
        <authorList>
            <person name="Gilroy R."/>
            <person name="Ravi A."/>
            <person name="Getino M."/>
            <person name="Pursley I."/>
            <person name="Horton D.L."/>
            <person name="Alikhan N.F."/>
            <person name="Baker D."/>
            <person name="Gharbi K."/>
            <person name="Hall N."/>
            <person name="Watson M."/>
            <person name="Adriaenssens E.M."/>
            <person name="Foster-Nyarko E."/>
            <person name="Jarju S."/>
            <person name="Secka A."/>
            <person name="Antonio M."/>
            <person name="Oren A."/>
            <person name="Chaudhuri R.R."/>
            <person name="La Ragione R."/>
            <person name="Hildebrand F."/>
            <person name="Pallen M.J."/>
        </authorList>
    </citation>
    <scope>NUCLEOTIDE SEQUENCE</scope>
    <source>
        <strain evidence="4">CHK187-14744</strain>
    </source>
</reference>
<dbReference type="PANTHER" id="PTHR42949:SF3">
    <property type="entry name" value="ANAEROBIC GLYCEROL-3-PHOSPHATE DEHYDROGENASE SUBUNIT B"/>
    <property type="match status" value="1"/>
</dbReference>
<evidence type="ECO:0000259" key="3">
    <source>
        <dbReference type="Pfam" id="PF25137"/>
    </source>
</evidence>
<dbReference type="Pfam" id="PF25137">
    <property type="entry name" value="ADH_Fe_C"/>
    <property type="match status" value="1"/>
</dbReference>
<dbReference type="EMBL" id="DVLT01000046">
    <property type="protein sequence ID" value="HIU03113.1"/>
    <property type="molecule type" value="Genomic_DNA"/>
</dbReference>
<proteinExistence type="predicted"/>
<dbReference type="InterPro" id="IPR036188">
    <property type="entry name" value="FAD/NAD-bd_sf"/>
</dbReference>
<dbReference type="SUPFAM" id="SSF51905">
    <property type="entry name" value="FAD/NAD(P)-binding domain"/>
    <property type="match status" value="1"/>
</dbReference>
<dbReference type="InterPro" id="IPR051691">
    <property type="entry name" value="Metab_Enz_Cyan_OpOx_G3PDH"/>
</dbReference>
<dbReference type="Pfam" id="PF07992">
    <property type="entry name" value="Pyr_redox_2"/>
    <property type="match status" value="1"/>
</dbReference>
<organism evidence="4 5">
    <name type="scientific">Candidatus Onthocola gallistercoris</name>
    <dbReference type="NCBI Taxonomy" id="2840876"/>
    <lineage>
        <taxon>Bacteria</taxon>
        <taxon>Bacillati</taxon>
        <taxon>Bacillota</taxon>
        <taxon>Bacilli</taxon>
        <taxon>Candidatus Onthocola</taxon>
    </lineage>
</organism>
<comment type="caution">
    <text evidence="4">The sequence shown here is derived from an EMBL/GenBank/DDBJ whole genome shotgun (WGS) entry which is preliminary data.</text>
</comment>
<dbReference type="Proteomes" id="UP000824164">
    <property type="component" value="Unassembled WGS sequence"/>
</dbReference>
<dbReference type="Gene3D" id="3.50.50.60">
    <property type="entry name" value="FAD/NAD(P)-binding domain"/>
    <property type="match status" value="2"/>
</dbReference>
<keyword evidence="1" id="KW-0560">Oxidoreductase</keyword>
<reference evidence="4" key="1">
    <citation type="submission" date="2020-10" db="EMBL/GenBank/DDBJ databases">
        <authorList>
            <person name="Gilroy R."/>
        </authorList>
    </citation>
    <scope>NUCLEOTIDE SEQUENCE</scope>
    <source>
        <strain evidence="4">CHK187-14744</strain>
    </source>
</reference>
<protein>
    <submittedName>
        <fullName evidence="4">Iron-containing alcohol dehydrogenase</fullName>
    </submittedName>
</protein>
<sequence>MNEYTYDIVVIGGGPAGLAAALSAKRTGQGKVAIIERDFRLGGILEQCIHTGFGLKYFGEELAGPQYAYKFIEQVEKENIDVYLNTMVLRIDKDPLEVYAVSSERGTCYFKAGAVILAMGCREKTRAAISLPGSRPAGVYTAGTAQRFANIQNYLVGKEIVILGSGDIGMIMARRMTLEGCHVKAVVEIMPYLAGLTRNRVQCLDDFGIPLYLSHTITEIKGKRRVESVMVAQVDEKRQPKPETAFEIPCDTLLLSVGLIPENEVSKSCGVVLDKVTGGPIVNHMMETSVPGIFACGNVVHVNDLVDNVSRESELAGEYAAKKAMSQTLFQGFDALFHASECYINNAHENRLVDVYAEEAITTVAKWLPKVFEDGKNLEARVHMAYAADILCGYTQSLIGTTSHHITGQTIGGFFPSFPHGATLIVMALAYYKKVYTHVPEVFECMGRFMGEEPVEGDPGRSFINGLEKLLKITGMDQLKMSDYGVEEEDLKKIANMTVYNTGIEDIDLQYQLTAEDIYDILKDSYK</sequence>
<evidence type="ECO:0000313" key="5">
    <source>
        <dbReference type="Proteomes" id="UP000824164"/>
    </source>
</evidence>
<feature type="domain" description="Fe-containing alcohol dehydrogenase-like C-terminal" evidence="3">
    <location>
        <begin position="331"/>
        <end position="526"/>
    </location>
</feature>
<dbReference type="InterPro" id="IPR023753">
    <property type="entry name" value="FAD/NAD-binding_dom"/>
</dbReference>
<evidence type="ECO:0000256" key="1">
    <source>
        <dbReference type="ARBA" id="ARBA00023002"/>
    </source>
</evidence>
<dbReference type="PANTHER" id="PTHR42949">
    <property type="entry name" value="ANAEROBIC GLYCEROL-3-PHOSPHATE DEHYDROGENASE SUBUNIT B"/>
    <property type="match status" value="1"/>
</dbReference>
<gene>
    <name evidence="4" type="ORF">IAB63_07660</name>
</gene>
<dbReference type="SUPFAM" id="SSF56796">
    <property type="entry name" value="Dehydroquinate synthase-like"/>
    <property type="match status" value="1"/>
</dbReference>
<dbReference type="PRINTS" id="PR00469">
    <property type="entry name" value="PNDRDTASEII"/>
</dbReference>
<accession>A0A9D1HH56</accession>
<dbReference type="GO" id="GO:0016491">
    <property type="term" value="F:oxidoreductase activity"/>
    <property type="evidence" value="ECO:0007669"/>
    <property type="project" value="UniProtKB-KW"/>
</dbReference>
<evidence type="ECO:0000259" key="2">
    <source>
        <dbReference type="Pfam" id="PF07992"/>
    </source>
</evidence>
<name>A0A9D1HH56_9FIRM</name>
<dbReference type="PRINTS" id="PR00368">
    <property type="entry name" value="FADPNR"/>
</dbReference>
<evidence type="ECO:0000313" key="4">
    <source>
        <dbReference type="EMBL" id="HIU03113.1"/>
    </source>
</evidence>
<dbReference type="InterPro" id="IPR056798">
    <property type="entry name" value="ADH_Fe_C"/>
</dbReference>